<dbReference type="OrthoDB" id="448446at2759"/>
<evidence type="ECO:0000313" key="13">
    <source>
        <dbReference type="Proteomes" id="UP000799640"/>
    </source>
</evidence>
<feature type="compositionally biased region" description="Acidic residues" evidence="11">
    <location>
        <begin position="137"/>
        <end position="150"/>
    </location>
</feature>
<dbReference type="GO" id="GO:0000462">
    <property type="term" value="P:maturation of SSU-rRNA from tricistronic rRNA transcript (SSU-rRNA, 5.8S rRNA, LSU-rRNA)"/>
    <property type="evidence" value="ECO:0007669"/>
    <property type="project" value="TreeGrafter"/>
</dbReference>
<feature type="compositionally biased region" description="Low complexity" evidence="11">
    <location>
        <begin position="17"/>
        <end position="51"/>
    </location>
</feature>
<feature type="region of interest" description="Disordered" evidence="11">
    <location>
        <begin position="1"/>
        <end position="201"/>
    </location>
</feature>
<reference evidence="12" key="1">
    <citation type="journal article" date="2020" name="Stud. Mycol.">
        <title>101 Dothideomycetes genomes: a test case for predicting lifestyles and emergence of pathogens.</title>
        <authorList>
            <person name="Haridas S."/>
            <person name="Albert R."/>
            <person name="Binder M."/>
            <person name="Bloem J."/>
            <person name="Labutti K."/>
            <person name="Salamov A."/>
            <person name="Andreopoulos B."/>
            <person name="Baker S."/>
            <person name="Barry K."/>
            <person name="Bills G."/>
            <person name="Bluhm B."/>
            <person name="Cannon C."/>
            <person name="Castanera R."/>
            <person name="Culley D."/>
            <person name="Daum C."/>
            <person name="Ezra D."/>
            <person name="Gonzalez J."/>
            <person name="Henrissat B."/>
            <person name="Kuo A."/>
            <person name="Liang C."/>
            <person name="Lipzen A."/>
            <person name="Lutzoni F."/>
            <person name="Magnuson J."/>
            <person name="Mondo S."/>
            <person name="Nolan M."/>
            <person name="Ohm R."/>
            <person name="Pangilinan J."/>
            <person name="Park H.-J."/>
            <person name="Ramirez L."/>
            <person name="Alfaro M."/>
            <person name="Sun H."/>
            <person name="Tritt A."/>
            <person name="Yoshinaga Y."/>
            <person name="Zwiers L.-H."/>
            <person name="Turgeon B."/>
            <person name="Goodwin S."/>
            <person name="Spatafora J."/>
            <person name="Crous P."/>
            <person name="Grigoriev I."/>
        </authorList>
    </citation>
    <scope>NUCLEOTIDE SEQUENCE</scope>
    <source>
        <strain evidence="12">CBS 262.69</strain>
    </source>
</reference>
<evidence type="ECO:0000256" key="8">
    <source>
        <dbReference type="ARBA" id="ARBA00023274"/>
    </source>
</evidence>
<evidence type="ECO:0000256" key="4">
    <source>
        <dbReference type="ARBA" id="ARBA00022517"/>
    </source>
</evidence>
<evidence type="ECO:0000256" key="3">
    <source>
        <dbReference type="ARBA" id="ARBA00011167"/>
    </source>
</evidence>
<keyword evidence="5 10" id="KW-0698">rRNA processing</keyword>
<feature type="compositionally biased region" description="Basic and acidic residues" evidence="11">
    <location>
        <begin position="85"/>
        <end position="115"/>
    </location>
</feature>
<gene>
    <name evidence="12" type="ORF">EJ06DRAFT_532558</name>
</gene>
<evidence type="ECO:0000256" key="2">
    <source>
        <dbReference type="ARBA" id="ARBA00009418"/>
    </source>
</evidence>
<dbReference type="EMBL" id="ML996701">
    <property type="protein sequence ID" value="KAF2398192.1"/>
    <property type="molecule type" value="Genomic_DNA"/>
</dbReference>
<dbReference type="PANTHER" id="PTHR21738">
    <property type="entry name" value="RIBOSOMAL RNA PROCESSING PROTEIN 36 HOMOLOG"/>
    <property type="match status" value="1"/>
</dbReference>
<name>A0A6G1HQC2_9PEZI</name>
<accession>A0A6G1HQC2</accession>
<keyword evidence="7 10" id="KW-0539">Nucleus</keyword>
<organism evidence="12 13">
    <name type="scientific">Trichodelitschia bisporula</name>
    <dbReference type="NCBI Taxonomy" id="703511"/>
    <lineage>
        <taxon>Eukaryota</taxon>
        <taxon>Fungi</taxon>
        <taxon>Dikarya</taxon>
        <taxon>Ascomycota</taxon>
        <taxon>Pezizomycotina</taxon>
        <taxon>Dothideomycetes</taxon>
        <taxon>Dothideomycetes incertae sedis</taxon>
        <taxon>Phaeotrichales</taxon>
        <taxon>Phaeotrichaceae</taxon>
        <taxon>Trichodelitschia</taxon>
    </lineage>
</organism>
<keyword evidence="8 10" id="KW-0687">Ribonucleoprotein</keyword>
<evidence type="ECO:0000313" key="12">
    <source>
        <dbReference type="EMBL" id="KAF2398192.1"/>
    </source>
</evidence>
<proteinExistence type="inferred from homology"/>
<sequence length="336" mass="37292">MAPDPDSASDPEEVFHSAASEAPSSASVSVSDSDSDSDAASSSSTPSNNDTTVRRRLAHVSFGALAAAQDTLSPKKRTRPAPRTADSERKLDGLRDRLREIREARAAAKEAKEAQRTAQATKATKRKAKKAHSDAGSDSDLDEDDGEDEDAPRKRAKHAPTSLPSNRPVTRKRLAVTLPASKTRDPRFDPIPGQPPPVAVVDDPRYAFLAEYEQSELKELRAKLAADKKARGNQVRLTAEEREEIQRSVVRLESRVATAKARAREKEVLKKVKREEREAVAQGKKPFFLKKSEVRKKVLVEKFEGMKGSERTKAVERRRKKVAQRERKAMPDFRRG</sequence>
<keyword evidence="6" id="KW-0175">Coiled coil</keyword>
<dbReference type="InterPro" id="IPR009292">
    <property type="entry name" value="RRP36"/>
</dbReference>
<dbReference type="GO" id="GO:0005730">
    <property type="term" value="C:nucleolus"/>
    <property type="evidence" value="ECO:0007669"/>
    <property type="project" value="UniProtKB-SubCell"/>
</dbReference>
<dbReference type="PANTHER" id="PTHR21738:SF0">
    <property type="entry name" value="RIBOSOMAL RNA PROCESSING PROTEIN 36 HOMOLOG"/>
    <property type="match status" value="1"/>
</dbReference>
<protein>
    <recommendedName>
        <fullName evidence="10">rRNA biogenesis protein RRP36</fullName>
    </recommendedName>
</protein>
<evidence type="ECO:0000256" key="10">
    <source>
        <dbReference type="RuleBase" id="RU368027"/>
    </source>
</evidence>
<dbReference type="AlphaFoldDB" id="A0A6G1HQC2"/>
<comment type="subunit">
    <text evidence="3 10">Associates with 90S and pre-40S pre-ribosomal particles.</text>
</comment>
<keyword evidence="4 10" id="KW-0690">Ribosome biogenesis</keyword>
<evidence type="ECO:0000256" key="5">
    <source>
        <dbReference type="ARBA" id="ARBA00022552"/>
    </source>
</evidence>
<evidence type="ECO:0000256" key="11">
    <source>
        <dbReference type="SAM" id="MobiDB-lite"/>
    </source>
</evidence>
<evidence type="ECO:0000256" key="7">
    <source>
        <dbReference type="ARBA" id="ARBA00023242"/>
    </source>
</evidence>
<dbReference type="GO" id="GO:0030686">
    <property type="term" value="C:90S preribosome"/>
    <property type="evidence" value="ECO:0007669"/>
    <property type="project" value="TreeGrafter"/>
</dbReference>
<comment type="subcellular location">
    <subcellularLocation>
        <location evidence="1 10">Nucleus</location>
        <location evidence="1 10">Nucleolus</location>
    </subcellularLocation>
</comment>
<comment type="function">
    <text evidence="9 10">Component of the 90S pre-ribosome involved in the maturation of rRNAs. Required for early cleavages of the pre-RNAs in the 40S ribosomal subunit maturation pathway.</text>
</comment>
<evidence type="ECO:0000256" key="6">
    <source>
        <dbReference type="ARBA" id="ARBA00023054"/>
    </source>
</evidence>
<evidence type="ECO:0000256" key="1">
    <source>
        <dbReference type="ARBA" id="ARBA00004604"/>
    </source>
</evidence>
<dbReference type="Pfam" id="PF06102">
    <property type="entry name" value="RRP36"/>
    <property type="match status" value="1"/>
</dbReference>
<comment type="similarity">
    <text evidence="2 10">Belongs to the RRP36 family.</text>
</comment>
<evidence type="ECO:0000256" key="9">
    <source>
        <dbReference type="ARBA" id="ARBA00025053"/>
    </source>
</evidence>
<feature type="region of interest" description="Disordered" evidence="11">
    <location>
        <begin position="307"/>
        <end position="336"/>
    </location>
</feature>
<keyword evidence="13" id="KW-1185">Reference proteome</keyword>
<feature type="compositionally biased region" description="Basic and acidic residues" evidence="11">
    <location>
        <begin position="323"/>
        <end position="336"/>
    </location>
</feature>
<dbReference type="Proteomes" id="UP000799640">
    <property type="component" value="Unassembled WGS sequence"/>
</dbReference>